<dbReference type="InterPro" id="IPR052602">
    <property type="entry name" value="Growth_transcription_reg"/>
</dbReference>
<evidence type="ECO:0000256" key="4">
    <source>
        <dbReference type="SAM" id="Coils"/>
    </source>
</evidence>
<evidence type="ECO:0000313" key="8">
    <source>
        <dbReference type="Proteomes" id="UP001586593"/>
    </source>
</evidence>
<feature type="region of interest" description="Disordered" evidence="5">
    <location>
        <begin position="27"/>
        <end position="188"/>
    </location>
</feature>
<dbReference type="InterPro" id="IPR022092">
    <property type="entry name" value="TMF_DNA-bd"/>
</dbReference>
<feature type="region of interest" description="Disordered" evidence="5">
    <location>
        <begin position="593"/>
        <end position="645"/>
    </location>
</feature>
<feature type="region of interest" description="Disordered" evidence="5">
    <location>
        <begin position="682"/>
        <end position="728"/>
    </location>
</feature>
<protein>
    <recommendedName>
        <fullName evidence="6">TATA element modulatory factor 1 TATA binding domain-containing protein</fullName>
    </recommendedName>
</protein>
<dbReference type="PANTHER" id="PTHR46515">
    <property type="entry name" value="TATA ELEMENT MODULATORY FACTOR TMF1"/>
    <property type="match status" value="1"/>
</dbReference>
<feature type="compositionally biased region" description="Polar residues" evidence="5">
    <location>
        <begin position="59"/>
        <end position="68"/>
    </location>
</feature>
<feature type="coiled-coil region" evidence="4">
    <location>
        <begin position="762"/>
        <end position="862"/>
    </location>
</feature>
<gene>
    <name evidence="7" type="ORF">VTK73DRAFT_7654</name>
</gene>
<keyword evidence="2" id="KW-0333">Golgi apparatus</keyword>
<dbReference type="InterPro" id="IPR022091">
    <property type="entry name" value="TMF_TATA-bd"/>
</dbReference>
<evidence type="ECO:0000256" key="3">
    <source>
        <dbReference type="ARBA" id="ARBA00023054"/>
    </source>
</evidence>
<feature type="compositionally biased region" description="Low complexity" evidence="5">
    <location>
        <begin position="113"/>
        <end position="128"/>
    </location>
</feature>
<feature type="compositionally biased region" description="Polar residues" evidence="5">
    <location>
        <begin position="634"/>
        <end position="645"/>
    </location>
</feature>
<feature type="domain" description="TATA element modulatory factor 1 TATA binding" evidence="6">
    <location>
        <begin position="749"/>
        <end position="862"/>
    </location>
</feature>
<comment type="subcellular location">
    <subcellularLocation>
        <location evidence="1">Golgi apparatus</location>
    </subcellularLocation>
</comment>
<reference evidence="7 8" key="1">
    <citation type="journal article" date="2024" name="Commun. Biol.">
        <title>Comparative genomic analysis of thermophilic fungi reveals convergent evolutionary adaptations and gene losses.</title>
        <authorList>
            <person name="Steindorff A.S."/>
            <person name="Aguilar-Pontes M.V."/>
            <person name="Robinson A.J."/>
            <person name="Andreopoulos B."/>
            <person name="LaButti K."/>
            <person name="Kuo A."/>
            <person name="Mondo S."/>
            <person name="Riley R."/>
            <person name="Otillar R."/>
            <person name="Haridas S."/>
            <person name="Lipzen A."/>
            <person name="Grimwood J."/>
            <person name="Schmutz J."/>
            <person name="Clum A."/>
            <person name="Reid I.D."/>
            <person name="Moisan M.C."/>
            <person name="Butler G."/>
            <person name="Nguyen T.T.M."/>
            <person name="Dewar K."/>
            <person name="Conant G."/>
            <person name="Drula E."/>
            <person name="Henrissat B."/>
            <person name="Hansel C."/>
            <person name="Singer S."/>
            <person name="Hutchinson M.I."/>
            <person name="de Vries R.P."/>
            <person name="Natvig D.O."/>
            <person name="Powell A.J."/>
            <person name="Tsang A."/>
            <person name="Grigoriev I.V."/>
        </authorList>
    </citation>
    <scope>NUCLEOTIDE SEQUENCE [LARGE SCALE GENOMIC DNA]</scope>
    <source>
        <strain evidence="7 8">ATCC 24622</strain>
    </source>
</reference>
<feature type="compositionally biased region" description="Low complexity" evidence="5">
    <location>
        <begin position="90"/>
        <end position="105"/>
    </location>
</feature>
<comment type="caution">
    <text evidence="7">The sequence shown here is derived from an EMBL/GenBank/DDBJ whole genome shotgun (WGS) entry which is preliminary data.</text>
</comment>
<dbReference type="Pfam" id="PF12325">
    <property type="entry name" value="TMF_TATA_bd"/>
    <property type="match status" value="1"/>
</dbReference>
<sequence length="865" mass="95351">MAAPTKRSGWGSLLSQAVAGVEARLDTILAENDDAPRDASKPSPTPSPAPSSPHKSSPGLSRTSSTNRGNDRLQERLARAMAAKNAGQRSGSPSVKPSTSSQASPRQSTEIPSRTSVESSSGSSQPVPETSPPRDSVDATRRSGGLGPQSGQATPDLPTWKDGRSDAEEEVNREQISAKTPPAITVTGDGSYGSVALFGLSESAQSDTANHGNGEARLIEELQRALEHARIQFQEEVHSYVERIDALEAKLQYMAREATDSARKAAAAAPAGSLEKKLAEKDQQIAQLMEEGKNLASTEQKHRAIIKKLRTKIAEDEKETNNLKLSQDKISKELDSLRKKVATSEELERAHEDLRRRFDQLQKELNTLRPELNSKDATISDLKTRLQKATKGLEEANNKANGQAREQDSRRIAELEELVAALKVEKDLAGDRAKIQAADLREKAERAAERAQALELELRAEIRTLEGKLEAMRMRAEEVSAGTTGDSQAKLLRQIETLQTQYSIASENWQGIESTLQARIVSLEKEREEALQRESEMRKKAREVALRAKKAEEELEEARTKLPSFQDDVKSYQTQIDSLRKRAEEAETALAETRAEVEKHKTMLKAEKEEKQKHERAEQERRGWLEDLPPAPFRSNSRPESPLLTTSQRTFSSDFLGLESLPPKFRKASAPSSNGGAIMVDRSVGHRPYDPPQSRPSIPASLSSASPGVFSSTVEALPTPSTNPVDRDDMFENVESSSSPRQVLQDMVSVSTVAAGPSVQLVERMSAAIRRLESEKVAAREELARISKQRDEARAEIVALMREVEASKVARERVVALEAEIAEVTARYETTLELLGEKSELVEELRADVEDVKAMYRDLVERTVK</sequence>
<feature type="coiled-coil region" evidence="4">
    <location>
        <begin position="230"/>
        <end position="475"/>
    </location>
</feature>
<evidence type="ECO:0000259" key="6">
    <source>
        <dbReference type="Pfam" id="PF12325"/>
    </source>
</evidence>
<evidence type="ECO:0000256" key="2">
    <source>
        <dbReference type="ARBA" id="ARBA00023034"/>
    </source>
</evidence>
<evidence type="ECO:0000256" key="5">
    <source>
        <dbReference type="SAM" id="MobiDB-lite"/>
    </source>
</evidence>
<feature type="compositionally biased region" description="Basic and acidic residues" evidence="5">
    <location>
        <begin position="593"/>
        <end position="625"/>
    </location>
</feature>
<feature type="compositionally biased region" description="Polar residues" evidence="5">
    <location>
        <begin position="709"/>
        <end position="724"/>
    </location>
</feature>
<name>A0ABR3Y6F6_9PEZI</name>
<dbReference type="Proteomes" id="UP001586593">
    <property type="component" value="Unassembled WGS sequence"/>
</dbReference>
<dbReference type="Gene3D" id="1.20.5.340">
    <property type="match status" value="1"/>
</dbReference>
<proteinExistence type="predicted"/>
<evidence type="ECO:0000256" key="1">
    <source>
        <dbReference type="ARBA" id="ARBA00004555"/>
    </source>
</evidence>
<dbReference type="PANTHER" id="PTHR46515:SF1">
    <property type="entry name" value="TATA ELEMENT MODULATORY FACTOR"/>
    <property type="match status" value="1"/>
</dbReference>
<feature type="compositionally biased region" description="Basic and acidic residues" evidence="5">
    <location>
        <begin position="69"/>
        <end position="78"/>
    </location>
</feature>
<accession>A0ABR3Y6F6</accession>
<feature type="compositionally biased region" description="Low complexity" evidence="5">
    <location>
        <begin position="695"/>
        <end position="707"/>
    </location>
</feature>
<evidence type="ECO:0000313" key="7">
    <source>
        <dbReference type="EMBL" id="KAL1883866.1"/>
    </source>
</evidence>
<dbReference type="EMBL" id="JAZHXJ010000005">
    <property type="protein sequence ID" value="KAL1883866.1"/>
    <property type="molecule type" value="Genomic_DNA"/>
</dbReference>
<dbReference type="Pfam" id="PF12329">
    <property type="entry name" value="TMF_DNA_bd"/>
    <property type="match status" value="1"/>
</dbReference>
<keyword evidence="3 4" id="KW-0175">Coiled coil</keyword>
<feature type="compositionally biased region" description="Basic and acidic residues" evidence="5">
    <location>
        <begin position="159"/>
        <end position="173"/>
    </location>
</feature>
<organism evidence="7 8">
    <name type="scientific">Phialemonium thermophilum</name>
    <dbReference type="NCBI Taxonomy" id="223376"/>
    <lineage>
        <taxon>Eukaryota</taxon>
        <taxon>Fungi</taxon>
        <taxon>Dikarya</taxon>
        <taxon>Ascomycota</taxon>
        <taxon>Pezizomycotina</taxon>
        <taxon>Sordariomycetes</taxon>
        <taxon>Sordariomycetidae</taxon>
        <taxon>Cephalothecales</taxon>
        <taxon>Cephalothecaceae</taxon>
        <taxon>Phialemonium</taxon>
    </lineage>
</organism>
<keyword evidence="8" id="KW-1185">Reference proteome</keyword>